<evidence type="ECO:0000313" key="4">
    <source>
        <dbReference type="Proteomes" id="UP000229901"/>
    </source>
</evidence>
<feature type="transmembrane region" description="Helical" evidence="2">
    <location>
        <begin position="15"/>
        <end position="33"/>
    </location>
</feature>
<dbReference type="Proteomes" id="UP000229901">
    <property type="component" value="Unassembled WGS sequence"/>
</dbReference>
<feature type="region of interest" description="Disordered" evidence="1">
    <location>
        <begin position="38"/>
        <end position="59"/>
    </location>
</feature>
<comment type="caution">
    <text evidence="3">The sequence shown here is derived from an EMBL/GenBank/DDBJ whole genome shotgun (WGS) entry which is preliminary data.</text>
</comment>
<reference evidence="4" key="1">
    <citation type="submission" date="2017-09" db="EMBL/GenBank/DDBJ databases">
        <title>Depth-based differentiation of microbial function through sediment-hosted aquifers and enrichment of novel symbionts in the deep terrestrial subsurface.</title>
        <authorList>
            <person name="Probst A.J."/>
            <person name="Ladd B."/>
            <person name="Jarett J.K."/>
            <person name="Geller-Mcgrath D.E."/>
            <person name="Sieber C.M.K."/>
            <person name="Emerson J.B."/>
            <person name="Anantharaman K."/>
            <person name="Thomas B.C."/>
            <person name="Malmstrom R."/>
            <person name="Stieglmeier M."/>
            <person name="Klingl A."/>
            <person name="Woyke T."/>
            <person name="Ryan C.M."/>
            <person name="Banfield J.F."/>
        </authorList>
    </citation>
    <scope>NUCLEOTIDE SEQUENCE [LARGE SCALE GENOMIC DNA]</scope>
</reference>
<accession>A0A2H0V433</accession>
<evidence type="ECO:0000256" key="1">
    <source>
        <dbReference type="SAM" id="MobiDB-lite"/>
    </source>
</evidence>
<name>A0A2H0V433_9BACT</name>
<gene>
    <name evidence="3" type="ORF">COT97_04375</name>
</gene>
<sequence length="247" mass="26931">MDNQTQQNQPKKRKWLWWVVGIIGFFIIVGIFSNGSNNTSSPASSGNGSTEKVGNSEPKEEIIPEPMPIELSGTSQQASQKFTLENGLSIFKMTHSGTSNFSITLMDSDGQRVELLVNEIGKFDGAKAVGIAKKGEYVLDISANGKWTVKIEQPRPTTADTKPRTFTGVGQQVSPFVQLNKGLTTFKLKHTGKSNFSVLLMDKKGNREELLVNEIGDFDGSKAVGISKSGLYLLDISADGEWSIIIE</sequence>
<proteinExistence type="predicted"/>
<dbReference type="AlphaFoldDB" id="A0A2H0V433"/>
<organism evidence="3 4">
    <name type="scientific">Candidatus Falkowbacteria bacterium CG10_big_fil_rev_8_21_14_0_10_39_11</name>
    <dbReference type="NCBI Taxonomy" id="1974565"/>
    <lineage>
        <taxon>Bacteria</taxon>
        <taxon>Candidatus Falkowiibacteriota</taxon>
    </lineage>
</organism>
<evidence type="ECO:0000313" key="3">
    <source>
        <dbReference type="EMBL" id="PIR93854.1"/>
    </source>
</evidence>
<keyword evidence="2" id="KW-1133">Transmembrane helix</keyword>
<dbReference type="EMBL" id="PFAP01000033">
    <property type="protein sequence ID" value="PIR93854.1"/>
    <property type="molecule type" value="Genomic_DNA"/>
</dbReference>
<protein>
    <submittedName>
        <fullName evidence="3">Uncharacterized protein</fullName>
    </submittedName>
</protein>
<keyword evidence="2" id="KW-0472">Membrane</keyword>
<feature type="compositionally biased region" description="Polar residues" evidence="1">
    <location>
        <begin position="38"/>
        <end position="53"/>
    </location>
</feature>
<keyword evidence="2" id="KW-0812">Transmembrane</keyword>
<evidence type="ECO:0000256" key="2">
    <source>
        <dbReference type="SAM" id="Phobius"/>
    </source>
</evidence>